<name>A0AAE7XPN5_9CAUD</name>
<evidence type="ECO:0000313" key="1">
    <source>
        <dbReference type="EMBL" id="QZE59510.1"/>
    </source>
</evidence>
<dbReference type="EMBL" id="MZ443786">
    <property type="protein sequence ID" value="QZE59510.1"/>
    <property type="molecule type" value="Genomic_DNA"/>
</dbReference>
<sequence>MIPELTHIFNVMMTSLKDIRSVDRLHLISKSAVRFHLKGKQFDVRGHFPLFSVHEVESQCLSYSKAAKEIEAQLNGDPIEEIEDHTHDVAMDDVLIAHVDSMEEDRVRAYNEECGGPDLDPINMQRTWLKTHFLHIGHNTPDLLETVHMMEGTERRNELAEAVKGKLCF</sequence>
<dbReference type="Proteomes" id="UP000827974">
    <property type="component" value="Segment"/>
</dbReference>
<proteinExistence type="predicted"/>
<reference evidence="1 2" key="1">
    <citation type="submission" date="2021-06" db="EMBL/GenBank/DDBJ databases">
        <title>Complete genome sequence of Erwinia phage pEa_SNUABM_2.</title>
        <authorList>
            <person name="Kim S.G."/>
            <person name="Park S.C."/>
        </authorList>
    </citation>
    <scope>NUCLEOTIDE SEQUENCE [LARGE SCALE GENOMIC DNA]</scope>
</reference>
<organism evidence="1 2">
    <name type="scientific">Erwinia phage pEa_SNUABM_2</name>
    <dbReference type="NCBI Taxonomy" id="2869547"/>
    <lineage>
        <taxon>Viruses</taxon>
        <taxon>Duplodnaviria</taxon>
        <taxon>Heunggongvirae</taxon>
        <taxon>Uroviricota</taxon>
        <taxon>Caudoviricetes</taxon>
        <taxon>Alexandravirus</taxon>
        <taxon>Alexandravirus SNUABM2</taxon>
    </lineage>
</organism>
<gene>
    <name evidence="1" type="ORF">pEaSNUABM2_00266</name>
</gene>
<evidence type="ECO:0000313" key="2">
    <source>
        <dbReference type="Proteomes" id="UP000827974"/>
    </source>
</evidence>
<keyword evidence="2" id="KW-1185">Reference proteome</keyword>
<protein>
    <submittedName>
        <fullName evidence="1">Uncharacterized protein</fullName>
    </submittedName>
</protein>
<accession>A0AAE7XPN5</accession>